<proteinExistence type="predicted"/>
<accession>A0ABS6G3D5</accession>
<name>A0ABS6G3D5_9FIRM</name>
<reference evidence="1 2" key="1">
    <citation type="submission" date="2021-06" db="EMBL/GenBank/DDBJ databases">
        <authorList>
            <person name="Sun Q."/>
            <person name="Li D."/>
        </authorList>
    </citation>
    <scope>NUCLEOTIDE SEQUENCE [LARGE SCALE GENOMIC DNA]</scope>
    <source>
        <strain evidence="1 2">MSJ-5</strain>
    </source>
</reference>
<sequence length="83" mass="9857">MEELKTLADKGYYNVADLKKCEEEDIIAYISKQVFPNSTGEVDFYLDKFIYDKEENIYICPKGEKLYSRRKNPIDENTKEIVY</sequence>
<protein>
    <submittedName>
        <fullName evidence="1">Uncharacterized protein</fullName>
    </submittedName>
</protein>
<dbReference type="Proteomes" id="UP000779508">
    <property type="component" value="Unassembled WGS sequence"/>
</dbReference>
<dbReference type="EMBL" id="JAHLQK010000002">
    <property type="protein sequence ID" value="MBU5676153.1"/>
    <property type="molecule type" value="Genomic_DNA"/>
</dbReference>
<gene>
    <name evidence="1" type="ORF">KQI88_06965</name>
</gene>
<comment type="caution">
    <text evidence="1">The sequence shown here is derived from an EMBL/GenBank/DDBJ whole genome shotgun (WGS) entry which is preliminary data.</text>
</comment>
<evidence type="ECO:0000313" key="2">
    <source>
        <dbReference type="Proteomes" id="UP000779508"/>
    </source>
</evidence>
<evidence type="ECO:0000313" key="1">
    <source>
        <dbReference type="EMBL" id="MBU5676153.1"/>
    </source>
</evidence>
<dbReference type="RefSeq" id="WP_216415653.1">
    <property type="nucleotide sequence ID" value="NZ_JAHLQK010000002.1"/>
</dbReference>
<organism evidence="1 2">
    <name type="scientific">Alkaliphilus flagellatus</name>
    <dbReference type="NCBI Taxonomy" id="2841507"/>
    <lineage>
        <taxon>Bacteria</taxon>
        <taxon>Bacillati</taxon>
        <taxon>Bacillota</taxon>
        <taxon>Clostridia</taxon>
        <taxon>Peptostreptococcales</taxon>
        <taxon>Natronincolaceae</taxon>
        <taxon>Alkaliphilus</taxon>
    </lineage>
</organism>
<keyword evidence="2" id="KW-1185">Reference proteome</keyword>